<dbReference type="CDD" id="cd09917">
    <property type="entry name" value="F-box_SF"/>
    <property type="match status" value="1"/>
</dbReference>
<evidence type="ECO:0000313" key="3">
    <source>
        <dbReference type="Proteomes" id="UP000248423"/>
    </source>
</evidence>
<feature type="domain" description="F-box" evidence="1">
    <location>
        <begin position="2"/>
        <end position="48"/>
    </location>
</feature>
<dbReference type="Proteomes" id="UP000248423">
    <property type="component" value="Unassembled WGS sequence"/>
</dbReference>
<evidence type="ECO:0000259" key="1">
    <source>
        <dbReference type="Pfam" id="PF12937"/>
    </source>
</evidence>
<accession>A0A319E1H8</accession>
<dbReference type="InterPro" id="IPR001810">
    <property type="entry name" value="F-box_dom"/>
</dbReference>
<dbReference type="Pfam" id="PF12937">
    <property type="entry name" value="F-box-like"/>
    <property type="match status" value="1"/>
</dbReference>
<dbReference type="InterPro" id="IPR036047">
    <property type="entry name" value="F-box-like_dom_sf"/>
</dbReference>
<dbReference type="OrthoDB" id="3945550at2759"/>
<dbReference type="STRING" id="1448318.A0A319E1H8"/>
<dbReference type="EMBL" id="KZ826460">
    <property type="protein sequence ID" value="PYI00308.1"/>
    <property type="molecule type" value="Genomic_DNA"/>
</dbReference>
<dbReference type="SUPFAM" id="SSF81383">
    <property type="entry name" value="F-box domain"/>
    <property type="match status" value="1"/>
</dbReference>
<evidence type="ECO:0000313" key="2">
    <source>
        <dbReference type="EMBL" id="PYI00308.1"/>
    </source>
</evidence>
<sequence length="604" mass="69480">MDTLPLEIQHVIADFTCLSTKSLQALSQVNRRWNQVARKLLFQHLFIRLCEETPERLLPLPDSTRVLAHVRRLGLVGKSLQPQTPHPLRDILQQDEGDRFVPRVKFYQGDWCPIINLIRMIPHLQELDILVSDGVHPELLQAVSRYHPTCRLSIFPGYLFWRRGEIPQKYSAVASLLHAVHVRCHENLNCTVFMEHPMRILTDMILLAPNVKHLAMQISGVNAPGDNRDYHRYLGSNPPHERPEGFLRAQLESLSLPPQTKLTAQHFSDLHEATDFGQLRSWTVGCIEDSSVPRTIAHLHPFRQLKRLVLALYPPSEDLRFWPAVESMFESLPPLTYLCLLGAYEPRFLHTAVLRKHGATLLVLKLHKVVQGFNSEEILRLAKKGTVGPIFSAQDISSIAAQCPLLRELSICIQRSRGLETDVYAALAQLPSLDTLHLVVNCLAPMSNQMPVPPRELTDFEQSRLITQWYDMPAWFSRDTMINCAIDATLATAIFRYISRHQPTRRFLRLTLHPLYGQFKQYAHYGQPRDALPVDRELFKELAPIWTVWRDSTGVRARRGRTTRPLDRSIRGEILQIFKSIWPGDPEATKWPLEWKSWPLQNTV</sequence>
<name>A0A319E1H8_ASPSB</name>
<gene>
    <name evidence="2" type="ORF">BO78DRAFT_474069</name>
</gene>
<protein>
    <recommendedName>
        <fullName evidence="1">F-box domain-containing protein</fullName>
    </recommendedName>
</protein>
<organism evidence="2 3">
    <name type="scientific">Aspergillus sclerotiicarbonarius (strain CBS 121057 / IBT 28362)</name>
    <dbReference type="NCBI Taxonomy" id="1448318"/>
    <lineage>
        <taxon>Eukaryota</taxon>
        <taxon>Fungi</taxon>
        <taxon>Dikarya</taxon>
        <taxon>Ascomycota</taxon>
        <taxon>Pezizomycotina</taxon>
        <taxon>Eurotiomycetes</taxon>
        <taxon>Eurotiomycetidae</taxon>
        <taxon>Eurotiales</taxon>
        <taxon>Aspergillaceae</taxon>
        <taxon>Aspergillus</taxon>
        <taxon>Aspergillus subgen. Circumdati</taxon>
    </lineage>
</organism>
<keyword evidence="3" id="KW-1185">Reference proteome</keyword>
<proteinExistence type="predicted"/>
<dbReference type="AlphaFoldDB" id="A0A319E1H8"/>
<reference evidence="2 3" key="1">
    <citation type="submission" date="2018-02" db="EMBL/GenBank/DDBJ databases">
        <title>The genomes of Aspergillus section Nigri reveals drivers in fungal speciation.</title>
        <authorList>
            <consortium name="DOE Joint Genome Institute"/>
            <person name="Vesth T.C."/>
            <person name="Nybo J."/>
            <person name="Theobald S."/>
            <person name="Brandl J."/>
            <person name="Frisvad J.C."/>
            <person name="Nielsen K.F."/>
            <person name="Lyhne E.K."/>
            <person name="Kogle M.E."/>
            <person name="Kuo A."/>
            <person name="Riley R."/>
            <person name="Clum A."/>
            <person name="Nolan M."/>
            <person name="Lipzen A."/>
            <person name="Salamov A."/>
            <person name="Henrissat B."/>
            <person name="Wiebenga A."/>
            <person name="De vries R.P."/>
            <person name="Grigoriev I.V."/>
            <person name="Mortensen U.H."/>
            <person name="Andersen M.R."/>
            <person name="Baker S.E."/>
        </authorList>
    </citation>
    <scope>NUCLEOTIDE SEQUENCE [LARGE SCALE GENOMIC DNA]</scope>
    <source>
        <strain evidence="2 3">CBS 121057</strain>
    </source>
</reference>
<dbReference type="VEuPathDB" id="FungiDB:BO78DRAFT_474069"/>